<evidence type="ECO:0000256" key="1">
    <source>
        <dbReference type="SAM" id="MobiDB-lite"/>
    </source>
</evidence>
<dbReference type="EMBL" id="JAAKFY010000013">
    <property type="protein sequence ID" value="KAF3848143.1"/>
    <property type="molecule type" value="Genomic_DNA"/>
</dbReference>
<evidence type="ECO:0000313" key="3">
    <source>
        <dbReference type="EMBL" id="KAF3848143.1"/>
    </source>
</evidence>
<keyword evidence="4" id="KW-1185">Reference proteome</keyword>
<accession>A0A7J5YG67</accession>
<reference evidence="3 4" key="1">
    <citation type="submission" date="2020-03" db="EMBL/GenBank/DDBJ databases">
        <title>Dissostichus mawsoni Genome sequencing and assembly.</title>
        <authorList>
            <person name="Park H."/>
        </authorList>
    </citation>
    <scope>NUCLEOTIDE SEQUENCE [LARGE SCALE GENOMIC DNA]</scope>
    <source>
        <strain evidence="3">DM0001</strain>
        <tissue evidence="3">Muscle</tissue>
    </source>
</reference>
<evidence type="ECO:0000259" key="2">
    <source>
        <dbReference type="PROSITE" id="PS51363"/>
    </source>
</evidence>
<comment type="caution">
    <text evidence="3">The sequence shown here is derived from an EMBL/GenBank/DDBJ whole genome shotgun (WGS) entry which is preliminary data.</text>
</comment>
<dbReference type="SMART" id="SM00515">
    <property type="entry name" value="eIF5C"/>
    <property type="match status" value="1"/>
</dbReference>
<feature type="region of interest" description="Disordered" evidence="1">
    <location>
        <begin position="8"/>
        <end position="154"/>
    </location>
</feature>
<organism evidence="3 4">
    <name type="scientific">Dissostichus mawsoni</name>
    <name type="common">Antarctic cod</name>
    <dbReference type="NCBI Taxonomy" id="36200"/>
    <lineage>
        <taxon>Eukaryota</taxon>
        <taxon>Metazoa</taxon>
        <taxon>Chordata</taxon>
        <taxon>Craniata</taxon>
        <taxon>Vertebrata</taxon>
        <taxon>Euteleostomi</taxon>
        <taxon>Actinopterygii</taxon>
        <taxon>Neopterygii</taxon>
        <taxon>Teleostei</taxon>
        <taxon>Neoteleostei</taxon>
        <taxon>Acanthomorphata</taxon>
        <taxon>Eupercaria</taxon>
        <taxon>Perciformes</taxon>
        <taxon>Notothenioidei</taxon>
        <taxon>Nototheniidae</taxon>
        <taxon>Dissostichus</taxon>
    </lineage>
</organism>
<dbReference type="Proteomes" id="UP000518266">
    <property type="component" value="Unassembled WGS sequence"/>
</dbReference>
<dbReference type="OrthoDB" id="514777at2759"/>
<gene>
    <name evidence="3" type="ORF">F7725_021171</name>
</gene>
<dbReference type="SUPFAM" id="SSF48371">
    <property type="entry name" value="ARM repeat"/>
    <property type="match status" value="1"/>
</dbReference>
<feature type="compositionally biased region" description="Basic and acidic residues" evidence="1">
    <location>
        <begin position="89"/>
        <end position="136"/>
    </location>
</feature>
<dbReference type="Pfam" id="PF02020">
    <property type="entry name" value="W2"/>
    <property type="match status" value="1"/>
</dbReference>
<feature type="compositionally biased region" description="Polar residues" evidence="1">
    <location>
        <begin position="22"/>
        <end position="41"/>
    </location>
</feature>
<evidence type="ECO:0000313" key="4">
    <source>
        <dbReference type="Proteomes" id="UP000518266"/>
    </source>
</evidence>
<name>A0A7J5YG67_DISMA</name>
<dbReference type="InterPro" id="IPR016024">
    <property type="entry name" value="ARM-type_fold"/>
</dbReference>
<feature type="domain" description="W2" evidence="2">
    <location>
        <begin position="133"/>
        <end position="315"/>
    </location>
</feature>
<dbReference type="Gene3D" id="1.25.40.180">
    <property type="match status" value="2"/>
</dbReference>
<dbReference type="CDD" id="cd11559">
    <property type="entry name" value="W2_eIF4G1_like"/>
    <property type="match status" value="1"/>
</dbReference>
<protein>
    <recommendedName>
        <fullName evidence="2">W2 domain-containing protein</fullName>
    </recommendedName>
</protein>
<sequence length="317" mass="36235">MCYFWCVSPPGPEQPAGRPATNKGNRFSALQQATSGSSAAQDSDRRVPQRNSSSLERGDCFDRSGRGNDRFDRRDDRDRNRLQVTKRSFSRENEGSREREQRGSADPVRRVASMTDDRGSRERARSKEDVTREKADTPPPPPASTKPTLTEEELTKKSTAIIEEYLHLNDMRSHKKAGAMWQEGGLRWRDFLAEDVDVNKFVTEKANLDEQQISSNMLVRALMTCICQSAIIYENPNKVDAAKINKRAKVLQKYLNLLRMFFDSLYDEDVIKEEAFYKWESSKDPAEQQGKGVALKSVTAFLTWLREAEYEDESDNS</sequence>
<dbReference type="PROSITE" id="PS51363">
    <property type="entry name" value="W2"/>
    <property type="match status" value="1"/>
</dbReference>
<feature type="compositionally biased region" description="Basic and acidic residues" evidence="1">
    <location>
        <begin position="56"/>
        <end position="81"/>
    </location>
</feature>
<dbReference type="AlphaFoldDB" id="A0A7J5YG67"/>
<proteinExistence type="predicted"/>
<dbReference type="InterPro" id="IPR003307">
    <property type="entry name" value="W2_domain"/>
</dbReference>